<evidence type="ECO:0000256" key="4">
    <source>
        <dbReference type="SAM" id="MobiDB-lite"/>
    </source>
</evidence>
<comment type="subcellular location">
    <subcellularLocation>
        <location evidence="3">Cytoplasm</location>
    </subcellularLocation>
</comment>
<dbReference type="PANTHER" id="PTHR30592:SF1">
    <property type="entry name" value="SULFUR CARRIER PROTEIN FDHD"/>
    <property type="match status" value="1"/>
</dbReference>
<dbReference type="InterPro" id="IPR003786">
    <property type="entry name" value="FdhD"/>
</dbReference>
<keyword evidence="1 3" id="KW-0963">Cytoplasm</keyword>
<gene>
    <name evidence="3 5" type="primary">fdhD</name>
    <name evidence="5" type="ORF">M0L44_07735</name>
</gene>
<comment type="caution">
    <text evidence="5">The sequence shown here is derived from an EMBL/GenBank/DDBJ whole genome shotgun (WGS) entry which is preliminary data.</text>
</comment>
<feature type="active site" description="Cysteine persulfide intermediate" evidence="3">
    <location>
        <position position="141"/>
    </location>
</feature>
<comment type="function">
    <text evidence="3">Required for formate dehydrogenase (FDH) activity. Acts as a sulfur carrier protein that transfers sulfur from IscS to the molybdenum cofactor prior to its insertion into FDH.</text>
</comment>
<organism evidence="5 6">
    <name type="scientific">Ideonella oryzae</name>
    <dbReference type="NCBI Taxonomy" id="2937441"/>
    <lineage>
        <taxon>Bacteria</taxon>
        <taxon>Pseudomonadati</taxon>
        <taxon>Pseudomonadota</taxon>
        <taxon>Betaproteobacteria</taxon>
        <taxon>Burkholderiales</taxon>
        <taxon>Sphaerotilaceae</taxon>
        <taxon>Ideonella</taxon>
    </lineage>
</organism>
<evidence type="ECO:0000313" key="5">
    <source>
        <dbReference type="EMBL" id="MCO5976599.1"/>
    </source>
</evidence>
<dbReference type="Pfam" id="PF02634">
    <property type="entry name" value="FdhD-NarQ"/>
    <property type="match status" value="1"/>
</dbReference>
<evidence type="ECO:0000256" key="3">
    <source>
        <dbReference type="HAMAP-Rule" id="MF_00187"/>
    </source>
</evidence>
<sequence>MSRSLAHPVVKPAPATDPSEEAFVAPPGLVRMPVQRSVAGAALDRADDWLADEVPVAMVFNGISHAVMMASPLDLEDFALGFALSEGIVASADELRDVEARPAACQTPGSPPAWEVHIELSPRRLEGLKRRRRTLAGRTGCGICGIESLQALELLPPSLPAADWLDRVDPALLAQVIPQLPSFQPLNLQAGAVHVAAWADLAGGLRWAREDVGRHNALDKLIGVLARQGLLGAPGVVLMSSRASHELVAKCARVGLQALATVSAPTALGVQAAQAAGLRLWGLCRPPRAVLYTPAG</sequence>
<name>A0ABT1BK57_9BURK</name>
<dbReference type="Gene3D" id="3.40.140.10">
    <property type="entry name" value="Cytidine Deaminase, domain 2"/>
    <property type="match status" value="1"/>
</dbReference>
<dbReference type="EMBL" id="JAMXMC010000004">
    <property type="protein sequence ID" value="MCO5976599.1"/>
    <property type="molecule type" value="Genomic_DNA"/>
</dbReference>
<reference evidence="5 6" key="1">
    <citation type="submission" date="2022-06" db="EMBL/GenBank/DDBJ databases">
        <title>Ideonella sp. NS12-5 Genome sequencing and assembly.</title>
        <authorList>
            <person name="Jung Y."/>
        </authorList>
    </citation>
    <scope>NUCLEOTIDE SEQUENCE [LARGE SCALE GENOMIC DNA]</scope>
    <source>
        <strain evidence="5 6">NS12-5</strain>
    </source>
</reference>
<dbReference type="Proteomes" id="UP001204851">
    <property type="component" value="Unassembled WGS sequence"/>
</dbReference>
<protein>
    <recommendedName>
        <fullName evidence="3">Sulfur carrier protein FdhD</fullName>
    </recommendedName>
</protein>
<proteinExistence type="inferred from homology"/>
<comment type="similarity">
    <text evidence="3">Belongs to the FdhD family.</text>
</comment>
<feature type="region of interest" description="Disordered" evidence="4">
    <location>
        <begin position="1"/>
        <end position="21"/>
    </location>
</feature>
<dbReference type="InterPro" id="IPR016193">
    <property type="entry name" value="Cytidine_deaminase-like"/>
</dbReference>
<comment type="caution">
    <text evidence="3">Lacks conserved residue(s) required for the propagation of feature annotation.</text>
</comment>
<dbReference type="NCBIfam" id="TIGR00129">
    <property type="entry name" value="fdhD_narQ"/>
    <property type="match status" value="1"/>
</dbReference>
<dbReference type="HAMAP" id="MF_00187">
    <property type="entry name" value="FdhD"/>
    <property type="match status" value="1"/>
</dbReference>
<keyword evidence="2 3" id="KW-0501">Molybdenum cofactor biosynthesis</keyword>
<keyword evidence="6" id="KW-1185">Reference proteome</keyword>
<dbReference type="PANTHER" id="PTHR30592">
    <property type="entry name" value="FORMATE DEHYDROGENASE"/>
    <property type="match status" value="1"/>
</dbReference>
<evidence type="ECO:0000313" key="6">
    <source>
        <dbReference type="Proteomes" id="UP001204851"/>
    </source>
</evidence>
<evidence type="ECO:0000256" key="2">
    <source>
        <dbReference type="ARBA" id="ARBA00023150"/>
    </source>
</evidence>
<dbReference type="SUPFAM" id="SSF53927">
    <property type="entry name" value="Cytidine deaminase-like"/>
    <property type="match status" value="1"/>
</dbReference>
<dbReference type="RefSeq" id="WP_252769065.1">
    <property type="nucleotide sequence ID" value="NZ_JAMXMC010000004.1"/>
</dbReference>
<dbReference type="Gene3D" id="3.10.20.10">
    <property type="match status" value="1"/>
</dbReference>
<dbReference type="PIRSF" id="PIRSF015626">
    <property type="entry name" value="FdhD"/>
    <property type="match status" value="1"/>
</dbReference>
<accession>A0ABT1BK57</accession>
<evidence type="ECO:0000256" key="1">
    <source>
        <dbReference type="ARBA" id="ARBA00022490"/>
    </source>
</evidence>